<evidence type="ECO:0000256" key="1">
    <source>
        <dbReference type="SAM" id="MobiDB-lite"/>
    </source>
</evidence>
<gene>
    <name evidence="2" type="ORF">HKK74_35915</name>
</gene>
<evidence type="ECO:0000313" key="2">
    <source>
        <dbReference type="EMBL" id="MBC6470838.1"/>
    </source>
</evidence>
<proteinExistence type="predicted"/>
<dbReference type="RefSeq" id="WP_222723160.1">
    <property type="nucleotide sequence ID" value="NZ_BAAAOK010000004.1"/>
</dbReference>
<evidence type="ECO:0000313" key="3">
    <source>
        <dbReference type="Proteomes" id="UP000805614"/>
    </source>
</evidence>
<comment type="caution">
    <text evidence="2">The sequence shown here is derived from an EMBL/GenBank/DDBJ whole genome shotgun (WGS) entry which is preliminary data.</text>
</comment>
<dbReference type="Proteomes" id="UP000805614">
    <property type="component" value="Unassembled WGS sequence"/>
</dbReference>
<organism evidence="2 3">
    <name type="scientific">Actinomadura alba</name>
    <dbReference type="NCBI Taxonomy" id="406431"/>
    <lineage>
        <taxon>Bacteria</taxon>
        <taxon>Bacillati</taxon>
        <taxon>Actinomycetota</taxon>
        <taxon>Actinomycetes</taxon>
        <taxon>Streptosporangiales</taxon>
        <taxon>Thermomonosporaceae</taxon>
        <taxon>Actinomadura</taxon>
    </lineage>
</organism>
<sequence length="96" mass="10172">MYPVFADVRPETAERQLTLGTDISAPGDFRPEPLPKAERTARIGDYTVKLTGDLVPGKSSRLTLSVSRAGRPAGDRPSALPGGLRAPGGPRDHDHG</sequence>
<accession>A0ABR7M1R1</accession>
<feature type="compositionally biased region" description="Low complexity" evidence="1">
    <location>
        <begin position="77"/>
        <end position="89"/>
    </location>
</feature>
<reference evidence="2 3" key="1">
    <citation type="submission" date="2020-06" db="EMBL/GenBank/DDBJ databases">
        <title>Actinomadura xiongansis sp. nov., isolated from soil of Baiyangdian.</title>
        <authorList>
            <person name="Zhang X."/>
        </authorList>
    </citation>
    <scope>NUCLEOTIDE SEQUENCE [LARGE SCALE GENOMIC DNA]</scope>
    <source>
        <strain evidence="2 3">HBUM206468</strain>
    </source>
</reference>
<name>A0ABR7M1R1_9ACTN</name>
<dbReference type="EMBL" id="JABVEC010000049">
    <property type="protein sequence ID" value="MBC6470838.1"/>
    <property type="molecule type" value="Genomic_DNA"/>
</dbReference>
<keyword evidence="3" id="KW-1185">Reference proteome</keyword>
<feature type="region of interest" description="Disordered" evidence="1">
    <location>
        <begin position="57"/>
        <end position="96"/>
    </location>
</feature>
<protein>
    <submittedName>
        <fullName evidence="2">Uncharacterized protein</fullName>
    </submittedName>
</protein>